<dbReference type="Pfam" id="PF06961">
    <property type="entry name" value="DUF1294"/>
    <property type="match status" value="1"/>
</dbReference>
<feature type="transmembrane region" description="Helical" evidence="1">
    <location>
        <begin position="35"/>
        <end position="52"/>
    </location>
</feature>
<sequence>MICLAWLGAMSIAAFAAYGIDKRKAVRGSRRISERTLLTMSLAGGAFGGLAAMTALRHKTRHKYFWAVNCMAAMVHIYILIAAANGGSL</sequence>
<reference evidence="2" key="2">
    <citation type="journal article" date="2021" name="PeerJ">
        <title>Extensive microbial diversity within the chicken gut microbiome revealed by metagenomics and culture.</title>
        <authorList>
            <person name="Gilroy R."/>
            <person name="Ravi A."/>
            <person name="Getino M."/>
            <person name="Pursley I."/>
            <person name="Horton D.L."/>
            <person name="Alikhan N.F."/>
            <person name="Baker D."/>
            <person name="Gharbi K."/>
            <person name="Hall N."/>
            <person name="Watson M."/>
            <person name="Adriaenssens E.M."/>
            <person name="Foster-Nyarko E."/>
            <person name="Jarju S."/>
            <person name="Secka A."/>
            <person name="Antonio M."/>
            <person name="Oren A."/>
            <person name="Chaudhuri R.R."/>
            <person name="La Ragione R."/>
            <person name="Hildebrand F."/>
            <person name="Pallen M.J."/>
        </authorList>
    </citation>
    <scope>NUCLEOTIDE SEQUENCE</scope>
    <source>
        <strain evidence="2">CHK33-4379</strain>
    </source>
</reference>
<accession>A0A9D1GRZ9</accession>
<feature type="transmembrane region" description="Helical" evidence="1">
    <location>
        <begin position="64"/>
        <end position="84"/>
    </location>
</feature>
<dbReference type="EMBL" id="DVLL01000006">
    <property type="protein sequence ID" value="HIT58351.1"/>
    <property type="molecule type" value="Genomic_DNA"/>
</dbReference>
<keyword evidence="1" id="KW-0812">Transmembrane</keyword>
<keyword evidence="1" id="KW-1133">Transmembrane helix</keyword>
<evidence type="ECO:0000256" key="1">
    <source>
        <dbReference type="SAM" id="Phobius"/>
    </source>
</evidence>
<protein>
    <submittedName>
        <fullName evidence="2">DUF1294 domain-containing protein</fullName>
    </submittedName>
</protein>
<keyword evidence="1" id="KW-0472">Membrane</keyword>
<name>A0A9D1GRZ9_9FIRM</name>
<organism evidence="2 3">
    <name type="scientific">Candidatus Faeciplasma pullistercoris</name>
    <dbReference type="NCBI Taxonomy" id="2840800"/>
    <lineage>
        <taxon>Bacteria</taxon>
        <taxon>Bacillati</taxon>
        <taxon>Bacillota</taxon>
        <taxon>Clostridia</taxon>
        <taxon>Eubacteriales</taxon>
        <taxon>Oscillospiraceae</taxon>
        <taxon>Oscillospiraceae incertae sedis</taxon>
        <taxon>Candidatus Faeciplasma</taxon>
    </lineage>
</organism>
<proteinExistence type="predicted"/>
<gene>
    <name evidence="2" type="ORF">IAC39_01310</name>
</gene>
<evidence type="ECO:0000313" key="3">
    <source>
        <dbReference type="Proteomes" id="UP000824136"/>
    </source>
</evidence>
<dbReference type="Proteomes" id="UP000824136">
    <property type="component" value="Unassembled WGS sequence"/>
</dbReference>
<evidence type="ECO:0000313" key="2">
    <source>
        <dbReference type="EMBL" id="HIT58351.1"/>
    </source>
</evidence>
<dbReference type="InterPro" id="IPR010718">
    <property type="entry name" value="DUF1294"/>
</dbReference>
<dbReference type="AlphaFoldDB" id="A0A9D1GRZ9"/>
<comment type="caution">
    <text evidence="2">The sequence shown here is derived from an EMBL/GenBank/DDBJ whole genome shotgun (WGS) entry which is preliminary data.</text>
</comment>
<reference evidence="2" key="1">
    <citation type="submission" date="2020-10" db="EMBL/GenBank/DDBJ databases">
        <authorList>
            <person name="Gilroy R."/>
        </authorList>
    </citation>
    <scope>NUCLEOTIDE SEQUENCE</scope>
    <source>
        <strain evidence="2">CHK33-4379</strain>
    </source>
</reference>